<dbReference type="OrthoDB" id="409792at2759"/>
<proteinExistence type="inferred from homology"/>
<keyword evidence="5 9" id="KW-1133">Transmembrane helix</keyword>
<dbReference type="eggNOG" id="ENOG502SXIN">
    <property type="taxonomic scope" value="Eukaryota"/>
</dbReference>
<dbReference type="PANTHER" id="PTHR28259">
    <property type="entry name" value="FLUORIDE EXPORT PROTEIN 1-RELATED"/>
    <property type="match status" value="1"/>
</dbReference>
<sequence length="124" mass="13862">MGIEVLYIAIGGAIGAVFRGVICILFDKCYKKKFPLAVFIINITCCFLYGILSKITFRKHYPEELHVALTTGFCGGYSTWSTFASQTFKLGKNKDYMIAVLNVVANHVVGFFFCWLGQLIGKKI</sequence>
<dbReference type="SMR" id="A2EQG0"/>
<gene>
    <name evidence="10" type="ORF">TVAG_108360</name>
</gene>
<evidence type="ECO:0000256" key="5">
    <source>
        <dbReference type="ARBA" id="ARBA00022989"/>
    </source>
</evidence>
<dbReference type="VEuPathDB" id="TrichDB:TVAGG3_0214490"/>
<reference evidence="10" key="1">
    <citation type="submission" date="2006-10" db="EMBL/GenBank/DDBJ databases">
        <authorList>
            <person name="Amadeo P."/>
            <person name="Zhao Q."/>
            <person name="Wortman J."/>
            <person name="Fraser-Liggett C."/>
            <person name="Carlton J."/>
        </authorList>
    </citation>
    <scope>NUCLEOTIDE SEQUENCE</scope>
    <source>
        <strain evidence="10">G3</strain>
    </source>
</reference>
<dbReference type="EMBL" id="DS113457">
    <property type="protein sequence ID" value="EAY05102.1"/>
    <property type="molecule type" value="Genomic_DNA"/>
</dbReference>
<evidence type="ECO:0000256" key="9">
    <source>
        <dbReference type="SAM" id="Phobius"/>
    </source>
</evidence>
<evidence type="ECO:0000313" key="11">
    <source>
        <dbReference type="Proteomes" id="UP000001542"/>
    </source>
</evidence>
<evidence type="ECO:0000256" key="2">
    <source>
        <dbReference type="ARBA" id="ARBA00004651"/>
    </source>
</evidence>
<dbReference type="InParanoid" id="A2EQG0"/>
<keyword evidence="3" id="KW-1003">Cell membrane</keyword>
<dbReference type="RefSeq" id="XP_001317325.1">
    <property type="nucleotide sequence ID" value="XM_001317290.1"/>
</dbReference>
<keyword evidence="6 9" id="KW-0472">Membrane</keyword>
<comment type="subcellular location">
    <subcellularLocation>
        <location evidence="2">Cell membrane</location>
        <topology evidence="2">Multi-pass membrane protein</topology>
    </subcellularLocation>
</comment>
<comment type="similarity">
    <text evidence="7">Belongs to the fluoride channel Fluc/FEX (TC 1.A.43) family.</text>
</comment>
<comment type="function">
    <text evidence="1">Fluoride channel required for the rapid expulsion of cytoplasmic fluoride.</text>
</comment>
<dbReference type="VEuPathDB" id="TrichDB:TVAG_108360"/>
<feature type="transmembrane region" description="Helical" evidence="9">
    <location>
        <begin position="96"/>
        <end position="116"/>
    </location>
</feature>
<protein>
    <submittedName>
        <fullName evidence="10">CrcB protein</fullName>
    </submittedName>
</protein>
<evidence type="ECO:0000256" key="7">
    <source>
        <dbReference type="ARBA" id="ARBA00035120"/>
    </source>
</evidence>
<keyword evidence="4 9" id="KW-0812">Transmembrane</keyword>
<name>A2EQG0_TRIV3</name>
<dbReference type="NCBIfam" id="TIGR00494">
    <property type="entry name" value="crcB"/>
    <property type="match status" value="1"/>
</dbReference>
<organism evidence="10 11">
    <name type="scientific">Trichomonas vaginalis (strain ATCC PRA-98 / G3)</name>
    <dbReference type="NCBI Taxonomy" id="412133"/>
    <lineage>
        <taxon>Eukaryota</taxon>
        <taxon>Metamonada</taxon>
        <taxon>Parabasalia</taxon>
        <taxon>Trichomonadida</taxon>
        <taxon>Trichomonadidae</taxon>
        <taxon>Trichomonas</taxon>
    </lineage>
</organism>
<dbReference type="Proteomes" id="UP000001542">
    <property type="component" value="Unassembled WGS sequence"/>
</dbReference>
<evidence type="ECO:0000313" key="10">
    <source>
        <dbReference type="EMBL" id="EAY05102.1"/>
    </source>
</evidence>
<dbReference type="GO" id="GO:1903424">
    <property type="term" value="P:fluoride transmembrane transport"/>
    <property type="evidence" value="ECO:0000318"/>
    <property type="project" value="GO_Central"/>
</dbReference>
<evidence type="ECO:0000256" key="1">
    <source>
        <dbReference type="ARBA" id="ARBA00002598"/>
    </source>
</evidence>
<reference evidence="10" key="2">
    <citation type="journal article" date="2007" name="Science">
        <title>Draft genome sequence of the sexually transmitted pathogen Trichomonas vaginalis.</title>
        <authorList>
            <person name="Carlton J.M."/>
            <person name="Hirt R.P."/>
            <person name="Silva J.C."/>
            <person name="Delcher A.L."/>
            <person name="Schatz M."/>
            <person name="Zhao Q."/>
            <person name="Wortman J.R."/>
            <person name="Bidwell S.L."/>
            <person name="Alsmark U.C.M."/>
            <person name="Besteiro S."/>
            <person name="Sicheritz-Ponten T."/>
            <person name="Noel C.J."/>
            <person name="Dacks J.B."/>
            <person name="Foster P.G."/>
            <person name="Simillion C."/>
            <person name="Van de Peer Y."/>
            <person name="Miranda-Saavedra D."/>
            <person name="Barton G.J."/>
            <person name="Westrop G.D."/>
            <person name="Mueller S."/>
            <person name="Dessi D."/>
            <person name="Fiori P.L."/>
            <person name="Ren Q."/>
            <person name="Paulsen I."/>
            <person name="Zhang H."/>
            <person name="Bastida-Corcuera F.D."/>
            <person name="Simoes-Barbosa A."/>
            <person name="Brown M.T."/>
            <person name="Hayes R.D."/>
            <person name="Mukherjee M."/>
            <person name="Okumura C.Y."/>
            <person name="Schneider R."/>
            <person name="Smith A.J."/>
            <person name="Vanacova S."/>
            <person name="Villalvazo M."/>
            <person name="Haas B.J."/>
            <person name="Pertea M."/>
            <person name="Feldblyum T.V."/>
            <person name="Utterback T.R."/>
            <person name="Shu C.L."/>
            <person name="Osoegawa K."/>
            <person name="de Jong P.J."/>
            <person name="Hrdy I."/>
            <person name="Horvathova L."/>
            <person name="Zubacova Z."/>
            <person name="Dolezal P."/>
            <person name="Malik S.B."/>
            <person name="Logsdon J.M. Jr."/>
            <person name="Henze K."/>
            <person name="Gupta A."/>
            <person name="Wang C.C."/>
            <person name="Dunne R.L."/>
            <person name="Upcroft J.A."/>
            <person name="Upcroft P."/>
            <person name="White O."/>
            <person name="Salzberg S.L."/>
            <person name="Tang P."/>
            <person name="Chiu C.-H."/>
            <person name="Lee Y.-S."/>
            <person name="Embley T.M."/>
            <person name="Coombs G.H."/>
            <person name="Mottram J.C."/>
            <person name="Tachezy J."/>
            <person name="Fraser-Liggett C.M."/>
            <person name="Johnson P.J."/>
        </authorList>
    </citation>
    <scope>NUCLEOTIDE SEQUENCE [LARGE SCALE GENOMIC DNA]</scope>
    <source>
        <strain evidence="10">G3</strain>
    </source>
</reference>
<feature type="transmembrane region" description="Helical" evidence="9">
    <location>
        <begin position="6"/>
        <end position="27"/>
    </location>
</feature>
<dbReference type="InterPro" id="IPR003691">
    <property type="entry name" value="FluC"/>
</dbReference>
<accession>A2EQG0</accession>
<dbReference type="AlphaFoldDB" id="A2EQG0"/>
<feature type="transmembrane region" description="Helical" evidence="9">
    <location>
        <begin position="34"/>
        <end position="52"/>
    </location>
</feature>
<dbReference type="Pfam" id="PF02537">
    <property type="entry name" value="CRCB"/>
    <property type="match status" value="1"/>
</dbReference>
<evidence type="ECO:0000256" key="4">
    <source>
        <dbReference type="ARBA" id="ARBA00022692"/>
    </source>
</evidence>
<dbReference type="GO" id="GO:1903425">
    <property type="term" value="F:fluoride transmembrane transporter activity"/>
    <property type="evidence" value="ECO:0000318"/>
    <property type="project" value="GO_Central"/>
</dbReference>
<keyword evidence="11" id="KW-1185">Reference proteome</keyword>
<dbReference type="PANTHER" id="PTHR28259:SF1">
    <property type="entry name" value="FLUORIDE EXPORT PROTEIN 1-RELATED"/>
    <property type="match status" value="1"/>
</dbReference>
<dbReference type="GO" id="GO:0005886">
    <property type="term" value="C:plasma membrane"/>
    <property type="evidence" value="ECO:0000318"/>
    <property type="project" value="GO_Central"/>
</dbReference>
<dbReference type="KEGG" id="tva:4762968"/>
<dbReference type="HAMAP" id="MF_00454">
    <property type="entry name" value="FluC"/>
    <property type="match status" value="1"/>
</dbReference>
<comment type="catalytic activity">
    <reaction evidence="8">
        <text>fluoride(in) = fluoride(out)</text>
        <dbReference type="Rhea" id="RHEA:76159"/>
        <dbReference type="ChEBI" id="CHEBI:17051"/>
    </reaction>
    <physiologicalReaction direction="left-to-right" evidence="8">
        <dbReference type="Rhea" id="RHEA:76160"/>
    </physiologicalReaction>
</comment>
<evidence type="ECO:0000256" key="6">
    <source>
        <dbReference type="ARBA" id="ARBA00023136"/>
    </source>
</evidence>
<evidence type="ECO:0000256" key="3">
    <source>
        <dbReference type="ARBA" id="ARBA00022475"/>
    </source>
</evidence>
<evidence type="ECO:0000256" key="8">
    <source>
        <dbReference type="ARBA" id="ARBA00035585"/>
    </source>
</evidence>